<evidence type="ECO:0000256" key="7">
    <source>
        <dbReference type="ARBA" id="ARBA00022490"/>
    </source>
</evidence>
<dbReference type="PIRSF" id="PIRSF006431">
    <property type="entry name" value="Pept_S33"/>
    <property type="match status" value="1"/>
</dbReference>
<keyword evidence="6 11" id="KW-0031">Aminopeptidase</keyword>
<evidence type="ECO:0000256" key="5">
    <source>
        <dbReference type="ARBA" id="ARBA00021843"/>
    </source>
</evidence>
<dbReference type="GO" id="GO:0004177">
    <property type="term" value="F:aminopeptidase activity"/>
    <property type="evidence" value="ECO:0007669"/>
    <property type="project" value="UniProtKB-KW"/>
</dbReference>
<evidence type="ECO:0000256" key="11">
    <source>
        <dbReference type="PIRNR" id="PIRNR006431"/>
    </source>
</evidence>
<dbReference type="InterPro" id="IPR000073">
    <property type="entry name" value="AB_hydrolase_1"/>
</dbReference>
<dbReference type="RefSeq" id="WP_228073803.1">
    <property type="nucleotide sequence ID" value="NZ_CP061205.1"/>
</dbReference>
<dbReference type="Pfam" id="PF00561">
    <property type="entry name" value="Abhydrolase_1"/>
    <property type="match status" value="1"/>
</dbReference>
<comment type="caution">
    <text evidence="14">The sequence shown here is derived from an EMBL/GenBank/DDBJ whole genome shotgun (WGS) entry which is preliminary data.</text>
</comment>
<evidence type="ECO:0000313" key="15">
    <source>
        <dbReference type="Proteomes" id="UP001595444"/>
    </source>
</evidence>
<feature type="domain" description="AB hydrolase-1" evidence="13">
    <location>
        <begin position="54"/>
        <end position="317"/>
    </location>
</feature>
<comment type="similarity">
    <text evidence="3 11 12">Belongs to the peptidase S33 family.</text>
</comment>
<protein>
    <recommendedName>
        <fullName evidence="5 11">Proline iminopeptidase</fullName>
        <shortName evidence="11">PIP</shortName>
        <ecNumber evidence="4 11">3.4.11.5</ecNumber>
    </recommendedName>
    <alternativeName>
        <fullName evidence="10 11">Prolyl aminopeptidase</fullName>
    </alternativeName>
</protein>
<keyword evidence="9 11" id="KW-0378">Hydrolase</keyword>
<sequence length="331" mass="37435">MTKNTIRTEPLRADSKAIFRTLYPSIEPYISERILVDGGHQIYVEQAGNPSGIPILFVHGGPGGGSSAIQRRFFDPAKFRIILFDQRGCGRSRPHASLDNNTTWDLVADMEAIRKHLKIDTWAVFGGSWGSTLSLLYAEKYPSHVSSLILRGIFLMRQAEVDWFYKVGTRAIFPESWARFSGAIPESEQDNLIDAYYKRLTDPAFERERLHFAREWSLWEGSTVTLVPDDEQRAYSVDPIFATAFARIEAHYFKHKGFLEEDNQILRDAYKLADIPTTIIQGRYDSICPPVSAWDLAQAMPWAKLIIVPVAGHSAFEPAIQHELICATDAV</sequence>
<dbReference type="InterPro" id="IPR029058">
    <property type="entry name" value="AB_hydrolase_fold"/>
</dbReference>
<evidence type="ECO:0000256" key="9">
    <source>
        <dbReference type="ARBA" id="ARBA00022801"/>
    </source>
</evidence>
<dbReference type="InterPro" id="IPR005944">
    <property type="entry name" value="Pro_iminopeptidase"/>
</dbReference>
<dbReference type="EMBL" id="JBHRSL010000001">
    <property type="protein sequence ID" value="MFC3050435.1"/>
    <property type="molecule type" value="Genomic_DNA"/>
</dbReference>
<organism evidence="14 15">
    <name type="scientific">Kordiimonas pumila</name>
    <dbReference type="NCBI Taxonomy" id="2161677"/>
    <lineage>
        <taxon>Bacteria</taxon>
        <taxon>Pseudomonadati</taxon>
        <taxon>Pseudomonadota</taxon>
        <taxon>Alphaproteobacteria</taxon>
        <taxon>Kordiimonadales</taxon>
        <taxon>Kordiimonadaceae</taxon>
        <taxon>Kordiimonas</taxon>
    </lineage>
</organism>
<dbReference type="PRINTS" id="PR00793">
    <property type="entry name" value="PROAMNOPTASE"/>
</dbReference>
<comment type="subcellular location">
    <subcellularLocation>
        <location evidence="2 11">Cytoplasm</location>
    </subcellularLocation>
</comment>
<evidence type="ECO:0000256" key="6">
    <source>
        <dbReference type="ARBA" id="ARBA00022438"/>
    </source>
</evidence>
<keyword evidence="15" id="KW-1185">Reference proteome</keyword>
<dbReference type="NCBIfam" id="TIGR01249">
    <property type="entry name" value="pro_imino_pep_1"/>
    <property type="match status" value="1"/>
</dbReference>
<evidence type="ECO:0000256" key="4">
    <source>
        <dbReference type="ARBA" id="ARBA00012568"/>
    </source>
</evidence>
<name>A0ABV7D0J4_9PROT</name>
<dbReference type="Proteomes" id="UP001595444">
    <property type="component" value="Unassembled WGS sequence"/>
</dbReference>
<evidence type="ECO:0000256" key="10">
    <source>
        <dbReference type="ARBA" id="ARBA00029605"/>
    </source>
</evidence>
<comment type="catalytic activity">
    <reaction evidence="1 11 12">
        <text>Release of N-terminal proline from a peptide.</text>
        <dbReference type="EC" id="3.4.11.5"/>
    </reaction>
</comment>
<dbReference type="InterPro" id="IPR002410">
    <property type="entry name" value="Peptidase_S33"/>
</dbReference>
<evidence type="ECO:0000313" key="14">
    <source>
        <dbReference type="EMBL" id="MFC3050435.1"/>
    </source>
</evidence>
<keyword evidence="8 11" id="KW-0645">Protease</keyword>
<gene>
    <name evidence="14" type="primary">pip</name>
    <name evidence="14" type="ORF">ACFOKA_00805</name>
</gene>
<evidence type="ECO:0000256" key="3">
    <source>
        <dbReference type="ARBA" id="ARBA00010088"/>
    </source>
</evidence>
<accession>A0ABV7D0J4</accession>
<evidence type="ECO:0000256" key="2">
    <source>
        <dbReference type="ARBA" id="ARBA00004496"/>
    </source>
</evidence>
<keyword evidence="7 11" id="KW-0963">Cytoplasm</keyword>
<dbReference type="EC" id="3.4.11.5" evidence="4 11"/>
<proteinExistence type="inferred from homology"/>
<evidence type="ECO:0000256" key="8">
    <source>
        <dbReference type="ARBA" id="ARBA00022670"/>
    </source>
</evidence>
<dbReference type="PRINTS" id="PR00111">
    <property type="entry name" value="ABHYDROLASE"/>
</dbReference>
<evidence type="ECO:0000259" key="13">
    <source>
        <dbReference type="Pfam" id="PF00561"/>
    </source>
</evidence>
<dbReference type="SUPFAM" id="SSF53474">
    <property type="entry name" value="alpha/beta-Hydrolases"/>
    <property type="match status" value="1"/>
</dbReference>
<evidence type="ECO:0000256" key="1">
    <source>
        <dbReference type="ARBA" id="ARBA00001585"/>
    </source>
</evidence>
<dbReference type="PANTHER" id="PTHR43722">
    <property type="entry name" value="PROLINE IMINOPEPTIDASE"/>
    <property type="match status" value="1"/>
</dbReference>
<reference evidence="15" key="1">
    <citation type="journal article" date="2019" name="Int. J. Syst. Evol. Microbiol.">
        <title>The Global Catalogue of Microorganisms (GCM) 10K type strain sequencing project: providing services to taxonomists for standard genome sequencing and annotation.</title>
        <authorList>
            <consortium name="The Broad Institute Genomics Platform"/>
            <consortium name="The Broad Institute Genome Sequencing Center for Infectious Disease"/>
            <person name="Wu L."/>
            <person name="Ma J."/>
        </authorList>
    </citation>
    <scope>NUCLEOTIDE SEQUENCE [LARGE SCALE GENOMIC DNA]</scope>
    <source>
        <strain evidence="15">KCTC 62164</strain>
    </source>
</reference>
<dbReference type="PANTHER" id="PTHR43722:SF1">
    <property type="entry name" value="PROLINE IMINOPEPTIDASE"/>
    <property type="match status" value="1"/>
</dbReference>
<evidence type="ECO:0000256" key="12">
    <source>
        <dbReference type="RuleBase" id="RU003421"/>
    </source>
</evidence>
<dbReference type="Gene3D" id="3.40.50.1820">
    <property type="entry name" value="alpha/beta hydrolase"/>
    <property type="match status" value="1"/>
</dbReference>